<evidence type="ECO:0000313" key="3">
    <source>
        <dbReference type="Proteomes" id="UP001472677"/>
    </source>
</evidence>
<feature type="domain" description="RNase H type-1" evidence="1">
    <location>
        <begin position="144"/>
        <end position="200"/>
    </location>
</feature>
<accession>A0ABR2D2J3</accession>
<dbReference type="EMBL" id="JBBPBM010000037">
    <property type="protein sequence ID" value="KAK8528312.1"/>
    <property type="molecule type" value="Genomic_DNA"/>
</dbReference>
<organism evidence="2 3">
    <name type="scientific">Hibiscus sabdariffa</name>
    <name type="common">roselle</name>
    <dbReference type="NCBI Taxonomy" id="183260"/>
    <lineage>
        <taxon>Eukaryota</taxon>
        <taxon>Viridiplantae</taxon>
        <taxon>Streptophyta</taxon>
        <taxon>Embryophyta</taxon>
        <taxon>Tracheophyta</taxon>
        <taxon>Spermatophyta</taxon>
        <taxon>Magnoliopsida</taxon>
        <taxon>eudicotyledons</taxon>
        <taxon>Gunneridae</taxon>
        <taxon>Pentapetalae</taxon>
        <taxon>rosids</taxon>
        <taxon>malvids</taxon>
        <taxon>Malvales</taxon>
        <taxon>Malvaceae</taxon>
        <taxon>Malvoideae</taxon>
        <taxon>Hibiscus</taxon>
    </lineage>
</organism>
<name>A0ABR2D2J3_9ROSI</name>
<keyword evidence="3" id="KW-1185">Reference proteome</keyword>
<proteinExistence type="predicted"/>
<evidence type="ECO:0000313" key="2">
    <source>
        <dbReference type="EMBL" id="KAK8528312.1"/>
    </source>
</evidence>
<dbReference type="Pfam" id="PF13456">
    <property type="entry name" value="RVT_3"/>
    <property type="match status" value="1"/>
</dbReference>
<dbReference type="Proteomes" id="UP001472677">
    <property type="component" value="Unassembled WGS sequence"/>
</dbReference>
<sequence>MVSGAPIMLLFALKSNDTPLSHLFFIDDLILYARVDMGQAKVMESILSKFAAPNALEAQTIIDLVSSDGIWSLPTLQLCFIETAIAHIIGIRCPNPLVGNDRCVWRWTPRAILNSSRLICASPTCPLCSNLPETILQTMRDCDESDCHQAIDLICYAEANSSAHSLVRAITRLRQLNWEVVFIWTPREANRAGDSMAKLANPYVFSLSIFLVAPLEMAKFIEIDKLYL</sequence>
<protein>
    <recommendedName>
        <fullName evidence="1">RNase H type-1 domain-containing protein</fullName>
    </recommendedName>
</protein>
<comment type="caution">
    <text evidence="2">The sequence shown here is derived from an EMBL/GenBank/DDBJ whole genome shotgun (WGS) entry which is preliminary data.</text>
</comment>
<dbReference type="InterPro" id="IPR002156">
    <property type="entry name" value="RNaseH_domain"/>
</dbReference>
<gene>
    <name evidence="2" type="ORF">V6N12_074843</name>
</gene>
<reference evidence="2 3" key="1">
    <citation type="journal article" date="2024" name="G3 (Bethesda)">
        <title>Genome assembly of Hibiscus sabdariffa L. provides insights into metabolisms of medicinal natural products.</title>
        <authorList>
            <person name="Kim T."/>
        </authorList>
    </citation>
    <scope>NUCLEOTIDE SEQUENCE [LARGE SCALE GENOMIC DNA]</scope>
    <source>
        <strain evidence="2">TK-2024</strain>
        <tissue evidence="2">Old leaves</tissue>
    </source>
</reference>
<evidence type="ECO:0000259" key="1">
    <source>
        <dbReference type="Pfam" id="PF13456"/>
    </source>
</evidence>